<dbReference type="PATRIC" id="fig|1401651.3.peg.216"/>
<feature type="transmembrane region" description="Helical" evidence="11">
    <location>
        <begin position="209"/>
        <end position="228"/>
    </location>
</feature>
<keyword evidence="4" id="KW-1003">Cell membrane</keyword>
<dbReference type="InterPro" id="IPR001204">
    <property type="entry name" value="Phos_transporter"/>
</dbReference>
<proteinExistence type="inferred from homology"/>
<keyword evidence="9 11" id="KW-0472">Membrane</keyword>
<keyword evidence="7" id="KW-0769">Symport</keyword>
<evidence type="ECO:0000313" key="12">
    <source>
        <dbReference type="EMBL" id="KIE64220.1"/>
    </source>
</evidence>
<feature type="transmembrane region" description="Helical" evidence="11">
    <location>
        <begin position="97"/>
        <end position="117"/>
    </location>
</feature>
<evidence type="ECO:0000256" key="3">
    <source>
        <dbReference type="ARBA" id="ARBA00022448"/>
    </source>
</evidence>
<feature type="transmembrane region" description="Helical" evidence="11">
    <location>
        <begin position="156"/>
        <end position="178"/>
    </location>
</feature>
<keyword evidence="5 11" id="KW-0592">Phosphate transport</keyword>
<accession>A0A0C1VK32</accession>
<dbReference type="Proteomes" id="UP000054529">
    <property type="component" value="Unassembled WGS sequence"/>
</dbReference>
<evidence type="ECO:0000256" key="2">
    <source>
        <dbReference type="ARBA" id="ARBA00005342"/>
    </source>
</evidence>
<name>A0A0C1VK32_9ENTR</name>
<dbReference type="GO" id="GO:0005315">
    <property type="term" value="F:phosphate transmembrane transporter activity"/>
    <property type="evidence" value="ECO:0007669"/>
    <property type="project" value="InterPro"/>
</dbReference>
<evidence type="ECO:0000256" key="9">
    <source>
        <dbReference type="ARBA" id="ARBA00023136"/>
    </source>
</evidence>
<sequence>MLHEFITLDYRTYVLLPLALLFVLIYELINGFHDTANAVTTIIYTRSMKAETAVIISGIFNFFGVIFGGLSVAYSVIELLPLDSLLNANETKNLTAIIFSILFSSILWNIGTWYFGLPSSSSHTLFGTIFGVIIADSFIADKLILDTLNLEKISEVLLSLFLSPIIGIVLSGILMFYLRKCWKHTENHRKIHLTPTERNEKYGKKNPPFLIRITLILSSIGVSFSHGSNDGQKGIGLIMLILIGITPSKFSLNMQANCYDISKMYDAIVDLKKYCENHQYEVNSIAEKLHKSKKWRNKCYFQNFSCVKETMRKTLHIIKDIKTYSVLKPQQRNQVRKSLTCLSDITSSIIKLSSIQKKDVILLKNLKKSLLRTVEYAPLWTVVIIALTLSLGTIIGWKKSVITIGEKIGKKGMTYAQGVSAQITTAFSVGIASYSGIPVSTTQVLSSAVIGSMIVDKKKIQTRTIRNIFLTWIFTVPFSVTLSGVFYISLSKII</sequence>
<dbReference type="GO" id="GO:0005886">
    <property type="term" value="C:plasma membrane"/>
    <property type="evidence" value="ECO:0007669"/>
    <property type="project" value="UniProtKB-SubCell"/>
</dbReference>
<protein>
    <recommendedName>
        <fullName evidence="11">Phosphate transporter</fullName>
    </recommendedName>
</protein>
<evidence type="ECO:0000256" key="4">
    <source>
        <dbReference type="ARBA" id="ARBA00022475"/>
    </source>
</evidence>
<evidence type="ECO:0000256" key="11">
    <source>
        <dbReference type="RuleBase" id="RU363058"/>
    </source>
</evidence>
<feature type="transmembrane region" description="Helical" evidence="11">
    <location>
        <begin position="467"/>
        <end position="490"/>
    </location>
</feature>
<feature type="transmembrane region" description="Helical" evidence="11">
    <location>
        <begin position="234"/>
        <end position="252"/>
    </location>
</feature>
<evidence type="ECO:0000256" key="8">
    <source>
        <dbReference type="ARBA" id="ARBA00022989"/>
    </source>
</evidence>
<comment type="catalytic activity">
    <reaction evidence="10">
        <text>phosphate(in) + H(+)(in) = phosphate(out) + H(+)(out)</text>
        <dbReference type="Rhea" id="RHEA:29939"/>
        <dbReference type="ChEBI" id="CHEBI:15378"/>
        <dbReference type="ChEBI" id="CHEBI:43474"/>
    </reaction>
</comment>
<evidence type="ECO:0000256" key="1">
    <source>
        <dbReference type="ARBA" id="ARBA00004651"/>
    </source>
</evidence>
<comment type="similarity">
    <text evidence="2">Belongs to the inorganic phosphate transporter (PiT) (TC 2.A.20) family. Pit subfamily.</text>
</comment>
<keyword evidence="8 11" id="KW-1133">Transmembrane helix</keyword>
<gene>
    <name evidence="12" type="ORF">P689_119191</name>
</gene>
<evidence type="ECO:0000313" key="13">
    <source>
        <dbReference type="Proteomes" id="UP000054529"/>
    </source>
</evidence>
<evidence type="ECO:0000256" key="6">
    <source>
        <dbReference type="ARBA" id="ARBA00022692"/>
    </source>
</evidence>
<reference evidence="12 13" key="1">
    <citation type="journal article" date="2014" name="G3 (Bethesda)">
        <title>Genome sequence of Candidatus Riesia pediculischaeffi, endosymbiont of chimpanzee lice, and genomic comparison of recently acquired endosymbionts from human and chimpanzee lice.</title>
        <authorList>
            <person name="Boyd B.M."/>
            <person name="Allen J.M."/>
            <person name="de Crecy-Lagard V."/>
            <person name="Reed D.L."/>
        </authorList>
    </citation>
    <scope>NUCLEOTIDE SEQUENCE [LARGE SCALE GENOMIC DNA]</scope>
    <source>
        <strain evidence="12 13">PTSU</strain>
    </source>
</reference>
<feature type="transmembrane region" description="Helical" evidence="11">
    <location>
        <begin position="124"/>
        <end position="144"/>
    </location>
</feature>
<dbReference type="Pfam" id="PF01384">
    <property type="entry name" value="PHO4"/>
    <property type="match status" value="1"/>
</dbReference>
<organism evidence="12 13">
    <name type="scientific">Candidatus Riesia pediculischaeffi PTSU</name>
    <dbReference type="NCBI Taxonomy" id="1401651"/>
    <lineage>
        <taxon>Bacteria</taxon>
        <taxon>Pseudomonadati</taxon>
        <taxon>Pseudomonadota</taxon>
        <taxon>Gammaproteobacteria</taxon>
        <taxon>Enterobacterales</taxon>
        <taxon>Enterobacteriaceae</taxon>
        <taxon>Candidatus Riesia</taxon>
    </lineage>
</organism>
<dbReference type="OrthoDB" id="9779554at2"/>
<keyword evidence="6 11" id="KW-0812">Transmembrane</keyword>
<comment type="caution">
    <text evidence="12">The sequence shown here is derived from an EMBL/GenBank/DDBJ whole genome shotgun (WGS) entry which is preliminary data.</text>
</comment>
<dbReference type="HOGENOM" id="CLU_015355_4_0_6"/>
<evidence type="ECO:0000256" key="5">
    <source>
        <dbReference type="ARBA" id="ARBA00022592"/>
    </source>
</evidence>
<dbReference type="PANTHER" id="PTHR11101:SF65">
    <property type="entry name" value="LOW-AFFINITY INORGANIC PHOSPHATE TRANSPORTER PITA-RELATED"/>
    <property type="match status" value="1"/>
</dbReference>
<dbReference type="AlphaFoldDB" id="A0A0C1VK32"/>
<feature type="transmembrane region" description="Helical" evidence="11">
    <location>
        <begin position="376"/>
        <end position="397"/>
    </location>
</feature>
<feature type="transmembrane region" description="Helical" evidence="11">
    <location>
        <begin position="53"/>
        <end position="77"/>
    </location>
</feature>
<dbReference type="EMBL" id="AWXV01000002">
    <property type="protein sequence ID" value="KIE64220.1"/>
    <property type="molecule type" value="Genomic_DNA"/>
</dbReference>
<dbReference type="RefSeq" id="WP_039719571.1">
    <property type="nucleotide sequence ID" value="NZ_AWXV01000002.1"/>
</dbReference>
<feature type="transmembrane region" description="Helical" evidence="11">
    <location>
        <begin position="12"/>
        <end position="32"/>
    </location>
</feature>
<dbReference type="PANTHER" id="PTHR11101">
    <property type="entry name" value="PHOSPHATE TRANSPORTER"/>
    <property type="match status" value="1"/>
</dbReference>
<evidence type="ECO:0000256" key="10">
    <source>
        <dbReference type="ARBA" id="ARBA00047348"/>
    </source>
</evidence>
<dbReference type="GO" id="GO:0035435">
    <property type="term" value="P:phosphate ion transmembrane transport"/>
    <property type="evidence" value="ECO:0007669"/>
    <property type="project" value="TreeGrafter"/>
</dbReference>
<dbReference type="GO" id="GO:0015293">
    <property type="term" value="F:symporter activity"/>
    <property type="evidence" value="ECO:0007669"/>
    <property type="project" value="UniProtKB-KW"/>
</dbReference>
<comment type="subcellular location">
    <subcellularLocation>
        <location evidence="1">Cell membrane</location>
        <topology evidence="1">Multi-pass membrane protein</topology>
    </subcellularLocation>
    <subcellularLocation>
        <location evidence="11">Membrane</location>
        <topology evidence="11">Multi-pass membrane protein</topology>
    </subcellularLocation>
</comment>
<keyword evidence="3 11" id="KW-0813">Transport</keyword>
<evidence type="ECO:0000256" key="7">
    <source>
        <dbReference type="ARBA" id="ARBA00022847"/>
    </source>
</evidence>
<feature type="transmembrane region" description="Helical" evidence="11">
    <location>
        <begin position="437"/>
        <end position="455"/>
    </location>
</feature>